<gene>
    <name evidence="5" type="ordered locus">SpiBuddy_0330</name>
</gene>
<dbReference type="Pfam" id="PF01232">
    <property type="entry name" value="Mannitol_dh"/>
    <property type="match status" value="1"/>
</dbReference>
<dbReference type="HOGENOM" id="CLU_036089_2_0_12"/>
<dbReference type="eggNOG" id="COG0246">
    <property type="taxonomic scope" value="Bacteria"/>
</dbReference>
<organism evidence="5 6">
    <name type="scientific">Sphaerochaeta globosa (strain ATCC BAA-1886 / DSM 22777 / Buddy)</name>
    <name type="common">Spirochaeta sp. (strain Buddy)</name>
    <dbReference type="NCBI Taxonomy" id="158189"/>
    <lineage>
        <taxon>Bacteria</taxon>
        <taxon>Pseudomonadati</taxon>
        <taxon>Spirochaetota</taxon>
        <taxon>Spirochaetia</taxon>
        <taxon>Spirochaetales</taxon>
        <taxon>Sphaerochaetaceae</taxon>
        <taxon>Sphaerochaeta</taxon>
    </lineage>
</organism>
<dbReference type="Gene3D" id="3.40.50.720">
    <property type="entry name" value="NAD(P)-binding Rossmann-like Domain"/>
    <property type="match status" value="1"/>
</dbReference>
<dbReference type="EC" id="1.1.1.17" evidence="5"/>
<dbReference type="KEGG" id="sbu:SpiBuddy_0330"/>
<dbReference type="PANTHER" id="PTHR30524:SF0">
    <property type="entry name" value="ALTRONATE OXIDOREDUCTASE-RELATED"/>
    <property type="match status" value="1"/>
</dbReference>
<feature type="domain" description="Mannitol dehydrogenase C-terminal" evidence="4">
    <location>
        <begin position="205"/>
        <end position="353"/>
    </location>
</feature>
<keyword evidence="6" id="KW-1185">Reference proteome</keyword>
<name>F0RU80_SPHGB</name>
<dbReference type="STRING" id="158189.SpiBuddy_0330"/>
<evidence type="ECO:0000256" key="1">
    <source>
        <dbReference type="ARBA" id="ARBA00023002"/>
    </source>
</evidence>
<feature type="domain" description="Mannitol dehydrogenase N-terminal" evidence="3">
    <location>
        <begin position="6"/>
        <end position="191"/>
    </location>
</feature>
<evidence type="ECO:0000313" key="5">
    <source>
        <dbReference type="EMBL" id="ADY12166.1"/>
    </source>
</evidence>
<keyword evidence="2" id="KW-0520">NAD</keyword>
<dbReference type="GO" id="GO:0005829">
    <property type="term" value="C:cytosol"/>
    <property type="evidence" value="ECO:0007669"/>
    <property type="project" value="TreeGrafter"/>
</dbReference>
<dbReference type="InterPro" id="IPR013118">
    <property type="entry name" value="Mannitol_DH_C"/>
</dbReference>
<evidence type="ECO:0000313" key="6">
    <source>
        <dbReference type="Proteomes" id="UP000008466"/>
    </source>
</evidence>
<dbReference type="PANTHER" id="PTHR30524">
    <property type="entry name" value="MANNITOL-1-PHOSPHATE 5-DEHYDROGENASE"/>
    <property type="match status" value="1"/>
</dbReference>
<reference evidence="6" key="1">
    <citation type="submission" date="2011-02" db="EMBL/GenBank/DDBJ databases">
        <title>Complete sequence of Spirochaeta sp. Buddy.</title>
        <authorList>
            <person name="Lucas S."/>
            <person name="Copeland A."/>
            <person name="Lapidus A."/>
            <person name="Cheng J.-F."/>
            <person name="Goodwin L."/>
            <person name="Pitluck S."/>
            <person name="Zeytun A."/>
            <person name="Detter J.C."/>
            <person name="Han C."/>
            <person name="Tapia R."/>
            <person name="Land M."/>
            <person name="Hauser L."/>
            <person name="Kyrpides N."/>
            <person name="Ivanova N."/>
            <person name="Mikhailova N."/>
            <person name="Pagani I."/>
            <person name="Ritalahti K.M."/>
            <person name="Loeffler F.E."/>
            <person name="Woyke T."/>
        </authorList>
    </citation>
    <scope>NUCLEOTIDE SEQUENCE [LARGE SCALE GENOMIC DNA]</scope>
    <source>
        <strain evidence="6">ATCC BAA-1886 / DSM 22777 / Buddy</strain>
    </source>
</reference>
<dbReference type="Proteomes" id="UP000008466">
    <property type="component" value="Chromosome"/>
</dbReference>
<dbReference type="SUPFAM" id="SSF51735">
    <property type="entry name" value="NAD(P)-binding Rossmann-fold domains"/>
    <property type="match status" value="1"/>
</dbReference>
<dbReference type="SUPFAM" id="SSF48179">
    <property type="entry name" value="6-phosphogluconate dehydrogenase C-terminal domain-like"/>
    <property type="match status" value="1"/>
</dbReference>
<sequence length="394" mass="43942">MKPLFVQWGGGNIGRSFIAQVFSRAGFRIVIIDINQKLVDALNHEGSYTIEAVFDESVATLLIDDVSAIHASDQDGINKAVGDASFLGVSVGRSAWPHIAPSLAEAISYRYVLHPDNQLDILLAENIHGCREYAKALLQPYLNSLVLLDEYVGLAETSIGKMVPIQDPSKFLTLRSEPYNELILDATAFHHPLPPSADIHPVQPIAAYVDRKLFIHNMGHSATAYLGFALHPDRRTIAEVLQDTLVRTEVQKAMYQSRDVLLALHPGVFVQSALDDYIHDLLGRFSNHALRDTVHRVGRDLKRKLRFDDRLLGIIIEAEKLGLKWDSIGRAYILGLAFDAPDEAGNPYPEDIVFLQSLSKLSWIEKIYHAASWNESSLDKELIKKIAGKLKLLQ</sequence>
<dbReference type="InterPro" id="IPR036291">
    <property type="entry name" value="NAD(P)-bd_dom_sf"/>
</dbReference>
<dbReference type="AlphaFoldDB" id="F0RU80"/>
<dbReference type="InterPro" id="IPR013328">
    <property type="entry name" value="6PGD_dom2"/>
</dbReference>
<dbReference type="OrthoDB" id="271711at2"/>
<dbReference type="RefSeq" id="WP_013606019.1">
    <property type="nucleotide sequence ID" value="NC_015152.1"/>
</dbReference>
<evidence type="ECO:0000259" key="3">
    <source>
        <dbReference type="Pfam" id="PF01232"/>
    </source>
</evidence>
<proteinExistence type="predicted"/>
<dbReference type="GO" id="GO:0008926">
    <property type="term" value="F:mannitol-1-phosphate 5-dehydrogenase activity"/>
    <property type="evidence" value="ECO:0007669"/>
    <property type="project" value="UniProtKB-EC"/>
</dbReference>
<evidence type="ECO:0000256" key="2">
    <source>
        <dbReference type="ARBA" id="ARBA00023027"/>
    </source>
</evidence>
<dbReference type="Pfam" id="PF08125">
    <property type="entry name" value="Mannitol_dh_C"/>
    <property type="match status" value="1"/>
</dbReference>
<evidence type="ECO:0000259" key="4">
    <source>
        <dbReference type="Pfam" id="PF08125"/>
    </source>
</evidence>
<dbReference type="Gene3D" id="1.10.1040.10">
    <property type="entry name" value="N-(1-d-carboxylethyl)-l-norvaline Dehydrogenase, domain 2"/>
    <property type="match status" value="1"/>
</dbReference>
<dbReference type="EMBL" id="CP002541">
    <property type="protein sequence ID" value="ADY12166.1"/>
    <property type="molecule type" value="Genomic_DNA"/>
</dbReference>
<dbReference type="InterPro" id="IPR013131">
    <property type="entry name" value="Mannitol_DH_N"/>
</dbReference>
<dbReference type="GO" id="GO:0019592">
    <property type="term" value="P:mannitol catabolic process"/>
    <property type="evidence" value="ECO:0007669"/>
    <property type="project" value="TreeGrafter"/>
</dbReference>
<keyword evidence="1 5" id="KW-0560">Oxidoreductase</keyword>
<dbReference type="InterPro" id="IPR008927">
    <property type="entry name" value="6-PGluconate_DH-like_C_sf"/>
</dbReference>
<accession>F0RU80</accession>
<protein>
    <submittedName>
        <fullName evidence="5">Mannitol-1-phosphate 5-dehydrogenase</fullName>
        <ecNumber evidence="5">1.1.1.17</ecNumber>
    </submittedName>
</protein>